<feature type="region of interest" description="Disordered" evidence="2">
    <location>
        <begin position="968"/>
        <end position="991"/>
    </location>
</feature>
<evidence type="ECO:0000313" key="3">
    <source>
        <dbReference type="EMBL" id="GIL94179.1"/>
    </source>
</evidence>
<dbReference type="InterPro" id="IPR006941">
    <property type="entry name" value="RNase_CAF1"/>
</dbReference>
<organism evidence="3 4">
    <name type="scientific">Volvox reticuliferus</name>
    <dbReference type="NCBI Taxonomy" id="1737510"/>
    <lineage>
        <taxon>Eukaryota</taxon>
        <taxon>Viridiplantae</taxon>
        <taxon>Chlorophyta</taxon>
        <taxon>core chlorophytes</taxon>
        <taxon>Chlorophyceae</taxon>
        <taxon>CS clade</taxon>
        <taxon>Chlamydomonadales</taxon>
        <taxon>Volvocaceae</taxon>
        <taxon>Volvox</taxon>
    </lineage>
</organism>
<reference evidence="3" key="1">
    <citation type="journal article" date="2021" name="Proc. Natl. Acad. Sci. U.S.A.">
        <title>Three genomes in the algal genus Volvox reveal the fate of a haploid sex-determining region after a transition to homothallism.</title>
        <authorList>
            <person name="Yamamoto K."/>
            <person name="Hamaji T."/>
            <person name="Kawai-Toyooka H."/>
            <person name="Matsuzaki R."/>
            <person name="Takahashi F."/>
            <person name="Nishimura Y."/>
            <person name="Kawachi M."/>
            <person name="Noguchi H."/>
            <person name="Minakuchi Y."/>
            <person name="Umen J.G."/>
            <person name="Toyoda A."/>
            <person name="Nozaki H."/>
        </authorList>
    </citation>
    <scope>NUCLEOTIDE SEQUENCE</scope>
    <source>
        <strain evidence="3">NIES-3785</strain>
    </source>
</reference>
<evidence type="ECO:0000256" key="2">
    <source>
        <dbReference type="SAM" id="MobiDB-lite"/>
    </source>
</evidence>
<dbReference type="GO" id="GO:0000175">
    <property type="term" value="F:3'-5'-RNA exonuclease activity"/>
    <property type="evidence" value="ECO:0007669"/>
    <property type="project" value="TreeGrafter"/>
</dbReference>
<dbReference type="GO" id="GO:0003723">
    <property type="term" value="F:RNA binding"/>
    <property type="evidence" value="ECO:0007669"/>
    <property type="project" value="TreeGrafter"/>
</dbReference>
<comment type="similarity">
    <text evidence="1">Belongs to the CAF1 family.</text>
</comment>
<feature type="compositionally biased region" description="Low complexity" evidence="2">
    <location>
        <begin position="772"/>
        <end position="798"/>
    </location>
</feature>
<feature type="region of interest" description="Disordered" evidence="2">
    <location>
        <begin position="827"/>
        <end position="857"/>
    </location>
</feature>
<dbReference type="OrthoDB" id="1432093at2759"/>
<feature type="compositionally biased region" description="Low complexity" evidence="2">
    <location>
        <begin position="743"/>
        <end position="755"/>
    </location>
</feature>
<dbReference type="Pfam" id="PF04857">
    <property type="entry name" value="CAF1"/>
    <property type="match status" value="1"/>
</dbReference>
<dbReference type="InterPro" id="IPR051181">
    <property type="entry name" value="CAF1_poly(A)_ribonucleases"/>
</dbReference>
<feature type="region of interest" description="Disordered" evidence="2">
    <location>
        <begin position="743"/>
        <end position="809"/>
    </location>
</feature>
<dbReference type="Gene3D" id="3.30.420.10">
    <property type="entry name" value="Ribonuclease H-like superfamily/Ribonuclease H"/>
    <property type="match status" value="2"/>
</dbReference>
<evidence type="ECO:0000313" key="4">
    <source>
        <dbReference type="Proteomes" id="UP000722791"/>
    </source>
</evidence>
<dbReference type="PANTHER" id="PTHR15092:SF47">
    <property type="entry name" value="POLY(A)-SPECIFIC EXORIBONUCLEASE PARN"/>
    <property type="match status" value="1"/>
</dbReference>
<gene>
    <name evidence="3" type="ORF">Vretimale_341</name>
</gene>
<evidence type="ECO:0000256" key="1">
    <source>
        <dbReference type="ARBA" id="ARBA00008372"/>
    </source>
</evidence>
<comment type="caution">
    <text evidence="3">The sequence shown here is derived from an EMBL/GenBank/DDBJ whole genome shotgun (WGS) entry which is preliminary data.</text>
</comment>
<feature type="region of interest" description="Disordered" evidence="2">
    <location>
        <begin position="881"/>
        <end position="947"/>
    </location>
</feature>
<accession>A0A8J4D757</accession>
<dbReference type="EMBL" id="BNCQ01000001">
    <property type="protein sequence ID" value="GIL94179.1"/>
    <property type="molecule type" value="Genomic_DNA"/>
</dbReference>
<dbReference type="InterPro" id="IPR036397">
    <property type="entry name" value="RNaseH_sf"/>
</dbReference>
<dbReference type="Proteomes" id="UP000722791">
    <property type="component" value="Unassembled WGS sequence"/>
</dbReference>
<name>A0A8J4D757_9CHLO</name>
<dbReference type="SUPFAM" id="SSF53098">
    <property type="entry name" value="Ribonuclease H-like"/>
    <property type="match status" value="1"/>
</dbReference>
<dbReference type="PANTHER" id="PTHR15092">
    <property type="entry name" value="POLY A -SPECIFIC RIBONUCLEASE/TARGET OF EGR1, MEMBER 1"/>
    <property type="match status" value="1"/>
</dbReference>
<feature type="region of interest" description="Disordered" evidence="2">
    <location>
        <begin position="562"/>
        <end position="587"/>
    </location>
</feature>
<protein>
    <submittedName>
        <fullName evidence="3">Uncharacterized protein</fullName>
    </submittedName>
</protein>
<dbReference type="InterPro" id="IPR012337">
    <property type="entry name" value="RNaseH-like_sf"/>
</dbReference>
<feature type="compositionally biased region" description="Low complexity" evidence="2">
    <location>
        <begin position="931"/>
        <end position="942"/>
    </location>
</feature>
<sequence>MKVQQAPRNGCKAWGGQLPSTYCVVRHWLGTKRQTTCTESISRRSIVHSAVVETASAPVVQATNEQPPCMNFADVNRHNFKAVLPLMRAAIYEATFVAIDAEFTGLFPEGVSEDPLDDYEERYKRLLASADSFAICQFGLSAFKWHPAPGASRGGHWEAKSFNAYIFPRPDEKMGWDKRFLCQASSLSYLAEKGFDFNKMIHDGIGFLPLTLRDAKVRLLREEQDKTQRSRELRNTDEEELVEAARARVLSWLLGSEQELLLPLPPTRRQRTLLRLVLQDDFQLPSLGYDPFAIEFCSTNAVDGSGNADDGVTSSNDEVAIPGSTVAVEGIEGAGSRGEDADTGEISGRGESDGSDSEAGTSGRDGEEFVRLRRLDHWRPNALIASGQQLTARQRIEMLVEQSGFSQVMDILRDAERPVVGHNATLDLAYILSQFSGPLPRNWRTYKTQISRAFPAGLYDTKHIATQLMASGVPVGDTGLGNLYRTLTDEQWLRANIPGAGLPAALGGGVPEVRHAPGFTGYVGASIEKAHEAGFDAFMTGTAFARLLRLVAARAAMQSGSATADLGSSGGAPATAVDIPAASPEPNSEADALLQPLGMYRGRVHVMRSDLPYADMYGSDPIPSRPAVVYVAGFGTQTRPPFLIQRFNSLGFSPVQVCMLTAPNGGAVGAFVQLSRPDLVPRALQALRKRFATWTLLTFAEYYQGRLQQQQQEAVAGVKSGTATAGIGAAGRAAPRMIRTTSTTAAVTGGSPSTAEADSFGAGGKAQRKSDAGALSGAAARADGGAAAPAAASSGAPESRNRQQPATTVMNKRQRLQAFTQVVAAAASTSGAPSLRQRAVEAGGGASADEAGSPAVEEAAATFTSAGSITEAATGIASEAAEAGDAGNGVTESDIQPHPGRFGQVADDTDPTRLTFDGERSAVAGPGGKGAAAAGSDASVDPEAAKRAAERLRNLALAAQRLKGLSVKDDLHGGAADSGRLSLQRPGRPAR</sequence>
<feature type="region of interest" description="Disordered" evidence="2">
    <location>
        <begin position="326"/>
        <end position="366"/>
    </location>
</feature>
<dbReference type="AlphaFoldDB" id="A0A8J4D757"/>
<proteinExistence type="inferred from homology"/>